<proteinExistence type="predicted"/>
<gene>
    <name evidence="2" type="ORF">STRAU_0651</name>
</gene>
<evidence type="ECO:0000313" key="2">
    <source>
        <dbReference type="EMBL" id="EPH46294.1"/>
    </source>
</evidence>
<evidence type="ECO:0000256" key="1">
    <source>
        <dbReference type="SAM" id="MobiDB-lite"/>
    </source>
</evidence>
<feature type="region of interest" description="Disordered" evidence="1">
    <location>
        <begin position="32"/>
        <end position="61"/>
    </location>
</feature>
<dbReference type="EMBL" id="AOPZ01000020">
    <property type="protein sequence ID" value="EPH46294.1"/>
    <property type="molecule type" value="Genomic_DNA"/>
</dbReference>
<feature type="compositionally biased region" description="Low complexity" evidence="1">
    <location>
        <begin position="32"/>
        <end position="48"/>
    </location>
</feature>
<reference evidence="2 3" key="1">
    <citation type="submission" date="2013-02" db="EMBL/GenBank/DDBJ databases">
        <title>Draft Genome Sequence of Streptomyces aurantiacus, Which Produces Setomimycin.</title>
        <authorList>
            <person name="Gruening B.A."/>
            <person name="Praeg A."/>
            <person name="Erxleben A."/>
            <person name="Guenther S."/>
            <person name="Mueller M."/>
        </authorList>
    </citation>
    <scope>NUCLEOTIDE SEQUENCE [LARGE SCALE GENOMIC DNA]</scope>
    <source>
        <strain evidence="2 3">JA 4570</strain>
    </source>
</reference>
<protein>
    <submittedName>
        <fullName evidence="2">Uncharacterized protein</fullName>
    </submittedName>
</protein>
<sequence>MGPAVGGRPAPRRALCARPTGRRLVTHVVTLSSPASARPSGGPTASAARVGLRVLGNRRTQ</sequence>
<organism evidence="2 3">
    <name type="scientific">Streptomyces aurantiacus JA 4570</name>
    <dbReference type="NCBI Taxonomy" id="1286094"/>
    <lineage>
        <taxon>Bacteria</taxon>
        <taxon>Bacillati</taxon>
        <taxon>Actinomycetota</taxon>
        <taxon>Actinomycetes</taxon>
        <taxon>Kitasatosporales</taxon>
        <taxon>Streptomycetaceae</taxon>
        <taxon>Streptomyces</taxon>
        <taxon>Streptomyces aurantiacus group</taxon>
    </lineage>
</organism>
<name>S3ZU40_9ACTN</name>
<dbReference type="Proteomes" id="UP000014629">
    <property type="component" value="Unassembled WGS sequence"/>
</dbReference>
<comment type="caution">
    <text evidence="2">The sequence shown here is derived from an EMBL/GenBank/DDBJ whole genome shotgun (WGS) entry which is preliminary data.</text>
</comment>
<dbReference type="AlphaFoldDB" id="S3ZU40"/>
<keyword evidence="3" id="KW-1185">Reference proteome</keyword>
<dbReference type="PATRIC" id="fig|1286094.4.peg.634"/>
<accession>S3ZU40</accession>
<evidence type="ECO:0000313" key="3">
    <source>
        <dbReference type="Proteomes" id="UP000014629"/>
    </source>
</evidence>